<dbReference type="KEGG" id="mno:Mnod_5673"/>
<dbReference type="RefSeq" id="WP_015932114.1">
    <property type="nucleotide sequence ID" value="NC_011894.1"/>
</dbReference>
<dbReference type="Proteomes" id="UP000008207">
    <property type="component" value="Chromosome"/>
</dbReference>
<dbReference type="OrthoDB" id="8009348at2"/>
<dbReference type="AlphaFoldDB" id="B8IQK0"/>
<evidence type="ECO:0000313" key="1">
    <source>
        <dbReference type="EMBL" id="ACL60512.1"/>
    </source>
</evidence>
<keyword evidence="2" id="KW-1185">Reference proteome</keyword>
<gene>
    <name evidence="1" type="ordered locus">Mnod_5673</name>
</gene>
<proteinExistence type="predicted"/>
<accession>B8IQK0</accession>
<protein>
    <submittedName>
        <fullName evidence="1">Uncharacterized protein</fullName>
    </submittedName>
</protein>
<dbReference type="EMBL" id="CP001349">
    <property type="protein sequence ID" value="ACL60512.1"/>
    <property type="molecule type" value="Genomic_DNA"/>
</dbReference>
<dbReference type="HOGENOM" id="CLU_2409865_0_0_5"/>
<reference evidence="1 2" key="1">
    <citation type="submission" date="2009-01" db="EMBL/GenBank/DDBJ databases">
        <title>Complete sequence of chromosome of Methylobacterium nodulans ORS 2060.</title>
        <authorList>
            <consortium name="US DOE Joint Genome Institute"/>
            <person name="Lucas S."/>
            <person name="Copeland A."/>
            <person name="Lapidus A."/>
            <person name="Glavina del Rio T."/>
            <person name="Dalin E."/>
            <person name="Tice H."/>
            <person name="Bruce D."/>
            <person name="Goodwin L."/>
            <person name="Pitluck S."/>
            <person name="Sims D."/>
            <person name="Brettin T."/>
            <person name="Detter J.C."/>
            <person name="Han C."/>
            <person name="Larimer F."/>
            <person name="Land M."/>
            <person name="Hauser L."/>
            <person name="Kyrpides N."/>
            <person name="Ivanova N."/>
            <person name="Marx C.J."/>
            <person name="Richardson P."/>
        </authorList>
    </citation>
    <scope>NUCLEOTIDE SEQUENCE [LARGE SCALE GENOMIC DNA]</scope>
    <source>
        <strain evidence="2">LMG 21967 / CNCM I-2342 / ORS 2060</strain>
    </source>
</reference>
<evidence type="ECO:0000313" key="2">
    <source>
        <dbReference type="Proteomes" id="UP000008207"/>
    </source>
</evidence>
<name>B8IQK0_METNO</name>
<sequence length="93" mass="10376">MTELEKGKPAAAVTEAETAFFQFANALFTGAVSAGSLQGQAYLSPKPWQILDLSFPRPVVRMTFFSERRARATCETMNAKARRERFKVVWMGA</sequence>
<organism evidence="1 2">
    <name type="scientific">Methylobacterium nodulans (strain LMG 21967 / CNCM I-2342 / ORS 2060)</name>
    <dbReference type="NCBI Taxonomy" id="460265"/>
    <lineage>
        <taxon>Bacteria</taxon>
        <taxon>Pseudomonadati</taxon>
        <taxon>Pseudomonadota</taxon>
        <taxon>Alphaproteobacteria</taxon>
        <taxon>Hyphomicrobiales</taxon>
        <taxon>Methylobacteriaceae</taxon>
        <taxon>Methylobacterium</taxon>
    </lineage>
</organism>